<dbReference type="Proteomes" id="UP000683559">
    <property type="component" value="Chromosome"/>
</dbReference>
<organism evidence="1 2">
    <name type="scientific">Geomonas subterranea</name>
    <dbReference type="NCBI Taxonomy" id="2847989"/>
    <lineage>
        <taxon>Bacteria</taxon>
        <taxon>Pseudomonadati</taxon>
        <taxon>Thermodesulfobacteriota</taxon>
        <taxon>Desulfuromonadia</taxon>
        <taxon>Geobacterales</taxon>
        <taxon>Geobacteraceae</taxon>
        <taxon>Geomonas</taxon>
    </lineage>
</organism>
<reference evidence="1 2" key="1">
    <citation type="submission" date="2021-06" db="EMBL/GenBank/DDBJ databases">
        <title>Gemonas diversity in paddy soil.</title>
        <authorList>
            <person name="Liu G."/>
        </authorList>
    </citation>
    <scope>NUCLEOTIDE SEQUENCE [LARGE SCALE GENOMIC DNA]</scope>
    <source>
        <strain evidence="1 2">RG2</strain>
    </source>
</reference>
<protein>
    <submittedName>
        <fullName evidence="1">Uncharacterized protein</fullName>
    </submittedName>
</protein>
<evidence type="ECO:0000313" key="2">
    <source>
        <dbReference type="Proteomes" id="UP000683559"/>
    </source>
</evidence>
<dbReference type="RefSeq" id="WP_217286843.1">
    <property type="nucleotide sequence ID" value="NZ_CP077683.1"/>
</dbReference>
<accession>A0ABX8LEP2</accession>
<evidence type="ECO:0000313" key="1">
    <source>
        <dbReference type="EMBL" id="QXE90193.1"/>
    </source>
</evidence>
<dbReference type="EMBL" id="CP077683">
    <property type="protein sequence ID" value="QXE90193.1"/>
    <property type="molecule type" value="Genomic_DNA"/>
</dbReference>
<sequence>MMVTVSVTTGCATKVTLGPISDDLKPAARLTGKLHVMPVVDSARLVKYDNAYYSTVSGNPTDVKSPYISASQPVSIIEKSITSCLSQSGLVVTSGPTIPDDADLVLHSTAKLLYVYDTDRNTLFHVGVALATGLITASSNPKSALLMGNEFEDRKKEAKSAAVFAGREEALFYAFKGGGAERSFRLVQEDYCGWLPKKIASFQVDPVAADRMNREEMAALALQKK</sequence>
<keyword evidence="2" id="KW-1185">Reference proteome</keyword>
<proteinExistence type="predicted"/>
<name>A0ABX8LEP2_9BACT</name>
<gene>
    <name evidence="1" type="ORF">KP001_17495</name>
</gene>